<dbReference type="Proteomes" id="UP000180166">
    <property type="component" value="Chromosome"/>
</dbReference>
<evidence type="ECO:0000313" key="3">
    <source>
        <dbReference type="Proteomes" id="UP000180166"/>
    </source>
</evidence>
<dbReference type="RefSeq" id="WP_197707979.1">
    <property type="nucleotide sequence ID" value="NZ_AP017900.1"/>
</dbReference>
<protein>
    <submittedName>
        <fullName evidence="2">Uncharacterized protein</fullName>
    </submittedName>
</protein>
<evidence type="ECO:0000313" key="2">
    <source>
        <dbReference type="EMBL" id="APB00861.1"/>
    </source>
</evidence>
<sequence length="51" mass="5507">MPGMEIAAPERTDTSSGRSADPNRRPVPRSIVAIPSRTCAQISSAMEPRRV</sequence>
<organism evidence="2 3">
    <name type="scientific">Nocardia seriolae</name>
    <dbReference type="NCBI Taxonomy" id="37332"/>
    <lineage>
        <taxon>Bacteria</taxon>
        <taxon>Bacillati</taxon>
        <taxon>Actinomycetota</taxon>
        <taxon>Actinomycetes</taxon>
        <taxon>Mycobacteriales</taxon>
        <taxon>Nocardiaceae</taxon>
        <taxon>Nocardia</taxon>
    </lineage>
</organism>
<dbReference type="AlphaFoldDB" id="A0ABC8B2P6"/>
<name>A0ABC8B2P6_9NOCA</name>
<dbReference type="EMBL" id="CP017839">
    <property type="protein sequence ID" value="APB00861.1"/>
    <property type="molecule type" value="Genomic_DNA"/>
</dbReference>
<evidence type="ECO:0000256" key="1">
    <source>
        <dbReference type="SAM" id="MobiDB-lite"/>
    </source>
</evidence>
<dbReference type="KEGG" id="nsr:NS506_06830"/>
<reference evidence="2 3" key="1">
    <citation type="submission" date="2016-10" db="EMBL/GenBank/DDBJ databases">
        <title>Genome sequence of Nocardia seriolae strain EM150506, isolated from Anguila japonica.</title>
        <authorList>
            <person name="Han H.-J."/>
        </authorList>
    </citation>
    <scope>NUCLEOTIDE SEQUENCE [LARGE SCALE GENOMIC DNA]</scope>
    <source>
        <strain evidence="2 3">EM150506</strain>
    </source>
</reference>
<feature type="region of interest" description="Disordered" evidence="1">
    <location>
        <begin position="1"/>
        <end position="51"/>
    </location>
</feature>
<gene>
    <name evidence="2" type="ORF">NS506_06830</name>
</gene>
<accession>A0ABC8B2P6</accession>
<proteinExistence type="predicted"/>